<dbReference type="EMBL" id="DXGJ01000007">
    <property type="protein sequence ID" value="HIW71115.1"/>
    <property type="molecule type" value="Genomic_DNA"/>
</dbReference>
<gene>
    <name evidence="6" type="ORF">H9875_00680</name>
</gene>
<feature type="region of interest" description="Disordered" evidence="2">
    <location>
        <begin position="538"/>
        <end position="590"/>
    </location>
</feature>
<evidence type="ECO:0000313" key="7">
    <source>
        <dbReference type="Proteomes" id="UP000886822"/>
    </source>
</evidence>
<keyword evidence="3" id="KW-0732">Signal</keyword>
<evidence type="ECO:0000259" key="5">
    <source>
        <dbReference type="Pfam" id="PF19087"/>
    </source>
</evidence>
<feature type="domain" description="Amidase" evidence="4">
    <location>
        <begin position="94"/>
        <end position="525"/>
    </location>
</feature>
<dbReference type="InterPro" id="IPR020556">
    <property type="entry name" value="Amidase_CS"/>
</dbReference>
<evidence type="ECO:0000313" key="6">
    <source>
        <dbReference type="EMBL" id="HIW71115.1"/>
    </source>
</evidence>
<evidence type="ECO:0000256" key="3">
    <source>
        <dbReference type="SAM" id="SignalP"/>
    </source>
</evidence>
<dbReference type="PROSITE" id="PS00571">
    <property type="entry name" value="AMIDASES"/>
    <property type="match status" value="1"/>
</dbReference>
<reference evidence="6" key="2">
    <citation type="submission" date="2021-04" db="EMBL/GenBank/DDBJ databases">
        <authorList>
            <person name="Gilroy R."/>
        </authorList>
    </citation>
    <scope>NUCLEOTIDE SEQUENCE</scope>
    <source>
        <strain evidence="6">CHK173-259</strain>
    </source>
</reference>
<feature type="signal peptide" evidence="3">
    <location>
        <begin position="1"/>
        <end position="34"/>
    </location>
</feature>
<protein>
    <submittedName>
        <fullName evidence="6">Cell wall anchor protein</fullName>
    </submittedName>
</protein>
<feature type="compositionally biased region" description="Low complexity" evidence="2">
    <location>
        <begin position="546"/>
        <end position="586"/>
    </location>
</feature>
<dbReference type="InterPro" id="IPR023631">
    <property type="entry name" value="Amidase_dom"/>
</dbReference>
<dbReference type="InterPro" id="IPR000120">
    <property type="entry name" value="Amidase"/>
</dbReference>
<dbReference type="PANTHER" id="PTHR11895:SF7">
    <property type="entry name" value="GLUTAMYL-TRNA(GLN) AMIDOTRANSFERASE SUBUNIT A, MITOCHONDRIAL"/>
    <property type="match status" value="1"/>
</dbReference>
<dbReference type="Pfam" id="PF19087">
    <property type="entry name" value="DUF5776"/>
    <property type="match status" value="1"/>
</dbReference>
<dbReference type="Pfam" id="PF01425">
    <property type="entry name" value="Amidase"/>
    <property type="match status" value="1"/>
</dbReference>
<dbReference type="InterPro" id="IPR036928">
    <property type="entry name" value="AS_sf"/>
</dbReference>
<dbReference type="GO" id="GO:0003824">
    <property type="term" value="F:catalytic activity"/>
    <property type="evidence" value="ECO:0007669"/>
    <property type="project" value="InterPro"/>
</dbReference>
<feature type="domain" description="DUF5776" evidence="5">
    <location>
        <begin position="662"/>
        <end position="730"/>
    </location>
</feature>
<comment type="caution">
    <text evidence="6">The sequence shown here is derived from an EMBL/GenBank/DDBJ whole genome shotgun (WGS) entry which is preliminary data.</text>
</comment>
<feature type="chain" id="PRO_5039590910" evidence="3">
    <location>
        <begin position="35"/>
        <end position="733"/>
    </location>
</feature>
<dbReference type="SUPFAM" id="SSF75304">
    <property type="entry name" value="Amidase signature (AS) enzymes"/>
    <property type="match status" value="1"/>
</dbReference>
<comment type="similarity">
    <text evidence="1">Belongs to the amidase family.</text>
</comment>
<reference evidence="6" key="1">
    <citation type="journal article" date="2021" name="PeerJ">
        <title>Extensive microbial diversity within the chicken gut microbiome revealed by metagenomics and culture.</title>
        <authorList>
            <person name="Gilroy R."/>
            <person name="Ravi A."/>
            <person name="Getino M."/>
            <person name="Pursley I."/>
            <person name="Horton D.L."/>
            <person name="Alikhan N.F."/>
            <person name="Baker D."/>
            <person name="Gharbi K."/>
            <person name="Hall N."/>
            <person name="Watson M."/>
            <person name="Adriaenssens E.M."/>
            <person name="Foster-Nyarko E."/>
            <person name="Jarju S."/>
            <person name="Secka A."/>
            <person name="Antonio M."/>
            <person name="Oren A."/>
            <person name="Chaudhuri R.R."/>
            <person name="La Ragione R."/>
            <person name="Hildebrand F."/>
            <person name="Pallen M.J."/>
        </authorList>
    </citation>
    <scope>NUCLEOTIDE SEQUENCE</scope>
    <source>
        <strain evidence="6">CHK173-259</strain>
    </source>
</reference>
<dbReference type="Proteomes" id="UP000886822">
    <property type="component" value="Unassembled WGS sequence"/>
</dbReference>
<proteinExistence type="inferred from homology"/>
<accession>A0A9D1U4Q9</accession>
<name>A0A9D1U4Q9_9LACO</name>
<evidence type="ECO:0000256" key="1">
    <source>
        <dbReference type="ARBA" id="ARBA00009199"/>
    </source>
</evidence>
<evidence type="ECO:0000256" key="2">
    <source>
        <dbReference type="SAM" id="MobiDB-lite"/>
    </source>
</evidence>
<dbReference type="AlphaFoldDB" id="A0A9D1U4Q9"/>
<dbReference type="InterPro" id="IPR044081">
    <property type="entry name" value="DUF5776"/>
</dbReference>
<sequence length="733" mass="78270">MDTRFWEHHRRLSSWLLLAATVLTVGGLSVTAHATDVTPATVTSSQLQTAVGQEAAVATPVTTPDGLSAEVYRKSSALDLAADVRAGKVTSTQLVKQAIAKVKADNPQLNGVITLREDAALQEAAALKDTGQPFYGVPILIKGLGQTLKGASNTDGLVANKDAVSGFTGTLVRNIQAAGFIVIGQTNFPEMGLLNVTTSKLYGAAKNAWNTDYNPGGSSGGSATSVADGITPVATGNDAGGSLRIPASWSGLVGLKPTQGMIQGDGSSATAHTVNFVETKTMADTTQLFDALKNKKTTAATAPASLKGLTVAYSTKSPVGTPVSSDAVKAVDQAVNFLRSQGVTVKQVDPPVDGVALMKAYYLLDTSAGSVANYVTQTAQKRSMTKDEVSPLLWGLYQASKNVTKDQAADANATIAAAAAKMAAFHQQYPLVLTPTTATTAPLNSDPSVLPEYEKQLLNMENVPADKQMQLIYDSWLHGLSKTPFTQQANLTGEPAISLPTYVAANGLPLGIQFNAAKGQDRLLLKVGELFEQHHQFKELQDQTDDQGTTTGTTTQPTSPAENTSSASSASASSATVTSTQPTQPAVKPTKVSYPKTVYLTKAFKLYRNVNTRQVKKAYKASSRTTAPSFKVLGVVTAKNGQRYYQVKGGYILVTKQVKNLYYQRAPKRLRVIAKKGVYQYRYGDLKRNHRVRHVKVKTLLKVKRIVTRGAVTRYQLTNGTYITANRQFVQWD</sequence>
<dbReference type="Gene3D" id="3.90.1300.10">
    <property type="entry name" value="Amidase signature (AS) domain"/>
    <property type="match status" value="1"/>
</dbReference>
<evidence type="ECO:0000259" key="4">
    <source>
        <dbReference type="Pfam" id="PF01425"/>
    </source>
</evidence>
<organism evidence="6 7">
    <name type="scientific">Candidatus Levilactobacillus faecigallinarum</name>
    <dbReference type="NCBI Taxonomy" id="2838638"/>
    <lineage>
        <taxon>Bacteria</taxon>
        <taxon>Bacillati</taxon>
        <taxon>Bacillota</taxon>
        <taxon>Bacilli</taxon>
        <taxon>Lactobacillales</taxon>
        <taxon>Lactobacillaceae</taxon>
        <taxon>Levilactobacillus</taxon>
    </lineage>
</organism>
<dbReference type="PANTHER" id="PTHR11895">
    <property type="entry name" value="TRANSAMIDASE"/>
    <property type="match status" value="1"/>
</dbReference>